<dbReference type="OMA" id="EDNRMTG"/>
<evidence type="ECO:0000313" key="2">
    <source>
        <dbReference type="Proteomes" id="UP000663193"/>
    </source>
</evidence>
<dbReference type="VEuPathDB" id="FungiDB:JI435_049040"/>
<accession>A0A7U2FCT2</accession>
<proteinExistence type="predicted"/>
<dbReference type="EMBL" id="CP069035">
    <property type="protein sequence ID" value="QRD01929.1"/>
    <property type="molecule type" value="Genomic_DNA"/>
</dbReference>
<dbReference type="KEGG" id="pno:SNOG_04904"/>
<reference evidence="2" key="1">
    <citation type="journal article" date="2021" name="BMC Genomics">
        <title>Chromosome-level genome assembly and manually-curated proteome of model necrotroph Parastagonospora nodorum Sn15 reveals a genome-wide trove of candidate effector homologs, and redundancy of virulence-related functions within an accessory chromosome.</title>
        <authorList>
            <person name="Bertazzoni S."/>
            <person name="Jones D.A.B."/>
            <person name="Phan H.T."/>
            <person name="Tan K.-C."/>
            <person name="Hane J.K."/>
        </authorList>
    </citation>
    <scope>NUCLEOTIDE SEQUENCE [LARGE SCALE GENOMIC DNA]</scope>
    <source>
        <strain evidence="2">SN15 / ATCC MYA-4574 / FGSC 10173)</strain>
    </source>
</reference>
<keyword evidence="2" id="KW-1185">Reference proteome</keyword>
<organism evidence="1 2">
    <name type="scientific">Phaeosphaeria nodorum (strain SN15 / ATCC MYA-4574 / FGSC 10173)</name>
    <name type="common">Glume blotch fungus</name>
    <name type="synonym">Parastagonospora nodorum</name>
    <dbReference type="NCBI Taxonomy" id="321614"/>
    <lineage>
        <taxon>Eukaryota</taxon>
        <taxon>Fungi</taxon>
        <taxon>Dikarya</taxon>
        <taxon>Ascomycota</taxon>
        <taxon>Pezizomycotina</taxon>
        <taxon>Dothideomycetes</taxon>
        <taxon>Pleosporomycetidae</taxon>
        <taxon>Pleosporales</taxon>
        <taxon>Pleosporineae</taxon>
        <taxon>Phaeosphaeriaceae</taxon>
        <taxon>Parastagonospora</taxon>
    </lineage>
</organism>
<dbReference type="OrthoDB" id="5238025at2759"/>
<dbReference type="Proteomes" id="UP000663193">
    <property type="component" value="Chromosome 13"/>
</dbReference>
<evidence type="ECO:0000313" key="1">
    <source>
        <dbReference type="EMBL" id="QRD01929.1"/>
    </source>
</evidence>
<gene>
    <name evidence="1" type="ORF">JI435_049040</name>
</gene>
<protein>
    <submittedName>
        <fullName evidence="1">Uncharacterized protein</fullName>
    </submittedName>
</protein>
<sequence length="293" mass="32531">MKKVDFKLPPVAVKVKSILKPHKKPAPVPMFNQPLPSGCPHHRRSRILFAISLSLLVAITIPVISLKAVTYTFLDTNIETGFMFETTEDDGSPGPKIVMAALPRMLFLTPAKIALVAALMSIFSAVAHLGFVAVDWKEGKRTQAWAFRRNIMFLHILNSVLVLFALVSIFVTHKSSSRFRDGYVKFRTSIMNDPTPNNPNDNYFRYNIGTFDLESWSCELKDEPGVGMARTDYARQCSVEVAGRAIMIPFLIFAWTVAGISIWGLVGGGRRGPDGERVKTEDVGLEMGKMNAI</sequence>
<name>A0A7U2FCT2_PHANO</name>
<dbReference type="AlphaFoldDB" id="A0A7U2FCT2"/>
<dbReference type="RefSeq" id="XP_001795317.1">
    <property type="nucleotide sequence ID" value="XM_001795265.1"/>
</dbReference>